<dbReference type="AlphaFoldDB" id="A0A226BXC5"/>
<evidence type="ECO:0000313" key="8">
    <source>
        <dbReference type="EMBL" id="OWZ82984.1"/>
    </source>
</evidence>
<dbReference type="Proteomes" id="UP000214588">
    <property type="component" value="Unassembled WGS sequence"/>
</dbReference>
<protein>
    <submittedName>
        <fullName evidence="8">PspC domain-containing protein</fullName>
    </submittedName>
</protein>
<evidence type="ECO:0000256" key="3">
    <source>
        <dbReference type="ARBA" id="ARBA00022692"/>
    </source>
</evidence>
<dbReference type="OrthoDB" id="9815286at2"/>
<evidence type="ECO:0000313" key="9">
    <source>
        <dbReference type="Proteomes" id="UP000214588"/>
    </source>
</evidence>
<feature type="domain" description="Phage shock protein PspC N-terminal" evidence="7">
    <location>
        <begin position="3"/>
        <end position="62"/>
    </location>
</feature>
<dbReference type="EMBL" id="NIQC01000031">
    <property type="protein sequence ID" value="OWZ82984.1"/>
    <property type="molecule type" value="Genomic_DNA"/>
</dbReference>
<dbReference type="PANTHER" id="PTHR33885">
    <property type="entry name" value="PHAGE SHOCK PROTEIN C"/>
    <property type="match status" value="1"/>
</dbReference>
<reference evidence="8 9" key="1">
    <citation type="submission" date="2017-06" db="EMBL/GenBank/DDBJ databases">
        <title>Draft Genome Sequence of Natranaerobius trueperi halophilic, alkalithermophilic bacteria from soda lakes.</title>
        <authorList>
            <person name="Zhao B."/>
        </authorList>
    </citation>
    <scope>NUCLEOTIDE SEQUENCE [LARGE SCALE GENOMIC DNA]</scope>
    <source>
        <strain evidence="8 9">DSM 18760</strain>
    </source>
</reference>
<feature type="transmembrane region" description="Helical" evidence="6">
    <location>
        <begin position="34"/>
        <end position="59"/>
    </location>
</feature>
<comment type="caution">
    <text evidence="8">The sequence shown here is derived from an EMBL/GenBank/DDBJ whole genome shotgun (WGS) entry which is preliminary data.</text>
</comment>
<evidence type="ECO:0000256" key="1">
    <source>
        <dbReference type="ARBA" id="ARBA00004162"/>
    </source>
</evidence>
<accession>A0A226BXC5</accession>
<evidence type="ECO:0000256" key="2">
    <source>
        <dbReference type="ARBA" id="ARBA00022475"/>
    </source>
</evidence>
<dbReference type="GO" id="GO:0005886">
    <property type="term" value="C:plasma membrane"/>
    <property type="evidence" value="ECO:0007669"/>
    <property type="project" value="UniProtKB-SubCell"/>
</dbReference>
<keyword evidence="2" id="KW-1003">Cell membrane</keyword>
<keyword evidence="9" id="KW-1185">Reference proteome</keyword>
<dbReference type="RefSeq" id="WP_089024332.1">
    <property type="nucleotide sequence ID" value="NZ_NIQC01000031.1"/>
</dbReference>
<keyword evidence="3 6" id="KW-0812">Transmembrane</keyword>
<dbReference type="PANTHER" id="PTHR33885:SF3">
    <property type="entry name" value="PHAGE SHOCK PROTEIN C"/>
    <property type="match status" value="1"/>
</dbReference>
<dbReference type="InterPro" id="IPR007168">
    <property type="entry name" value="Phageshock_PspC_N"/>
</dbReference>
<name>A0A226BXC5_9FIRM</name>
<keyword evidence="5 6" id="KW-0472">Membrane</keyword>
<evidence type="ECO:0000256" key="4">
    <source>
        <dbReference type="ARBA" id="ARBA00022989"/>
    </source>
</evidence>
<evidence type="ECO:0000256" key="6">
    <source>
        <dbReference type="SAM" id="Phobius"/>
    </source>
</evidence>
<evidence type="ECO:0000256" key="5">
    <source>
        <dbReference type="ARBA" id="ARBA00023136"/>
    </source>
</evidence>
<comment type="subcellular location">
    <subcellularLocation>
        <location evidence="1">Cell membrane</location>
        <topology evidence="1">Single-pass membrane protein</topology>
    </subcellularLocation>
</comment>
<proteinExistence type="predicted"/>
<dbReference type="InterPro" id="IPR052027">
    <property type="entry name" value="PspC"/>
</dbReference>
<keyword evidence="4 6" id="KW-1133">Transmembrane helix</keyword>
<organism evidence="8 9">
    <name type="scientific">Natranaerobius trueperi</name>
    <dbReference type="NCBI Taxonomy" id="759412"/>
    <lineage>
        <taxon>Bacteria</taxon>
        <taxon>Bacillati</taxon>
        <taxon>Bacillota</taxon>
        <taxon>Clostridia</taxon>
        <taxon>Natranaerobiales</taxon>
        <taxon>Natranaerobiaceae</taxon>
        <taxon>Natranaerobius</taxon>
    </lineage>
</organism>
<sequence length="66" mass="7567">MEKKLVRTESDKMIAGVCGGFAEYFDIDSTIVRLIFVLIGLLSFAIPIVLFYIISYFVIPQENDFR</sequence>
<evidence type="ECO:0000259" key="7">
    <source>
        <dbReference type="Pfam" id="PF04024"/>
    </source>
</evidence>
<dbReference type="Pfam" id="PF04024">
    <property type="entry name" value="PspC"/>
    <property type="match status" value="1"/>
</dbReference>
<gene>
    <name evidence="8" type="ORF">CDO51_11155</name>
</gene>